<evidence type="ECO:0000256" key="6">
    <source>
        <dbReference type="ARBA" id="ARBA00022655"/>
    </source>
</evidence>
<comment type="caution">
    <text evidence="14">The sequence shown here is derived from an EMBL/GenBank/DDBJ whole genome shotgun (WGS) entry which is preliminary data.</text>
</comment>
<dbReference type="GO" id="GO:0008677">
    <property type="term" value="F:2-dehydropantoate 2-reductase activity"/>
    <property type="evidence" value="ECO:0007669"/>
    <property type="project" value="UniProtKB-EC"/>
</dbReference>
<reference evidence="14 15" key="1">
    <citation type="submission" date="2018-08" db="EMBL/GenBank/DDBJ databases">
        <title>Genomic Encyclopedia of Type Strains, Phase IV (KMG-IV): sequencing the most valuable type-strain genomes for metagenomic binning, comparative biology and taxonomic classification.</title>
        <authorList>
            <person name="Goeker M."/>
        </authorList>
    </citation>
    <scope>NUCLEOTIDE SEQUENCE [LARGE SCALE GENOMIC DNA]</scope>
    <source>
        <strain evidence="14 15">BW863</strain>
    </source>
</reference>
<dbReference type="InterPro" id="IPR036291">
    <property type="entry name" value="NAD(P)-bd_dom_sf"/>
</dbReference>
<dbReference type="PANTHER" id="PTHR21708:SF26">
    <property type="entry name" value="2-DEHYDROPANTOATE 2-REDUCTASE"/>
    <property type="match status" value="1"/>
</dbReference>
<dbReference type="Gene3D" id="1.10.1040.10">
    <property type="entry name" value="N-(1-d-carboxylethyl)-l-norvaline Dehydrogenase, domain 2"/>
    <property type="match status" value="1"/>
</dbReference>
<comment type="pathway">
    <text evidence="2 11">Cofactor biosynthesis; (R)-pantothenate biosynthesis; (R)-pantoate from 3-methyl-2-oxobutanoate: step 2/2.</text>
</comment>
<evidence type="ECO:0000256" key="8">
    <source>
        <dbReference type="ARBA" id="ARBA00023002"/>
    </source>
</evidence>
<evidence type="ECO:0000256" key="10">
    <source>
        <dbReference type="ARBA" id="ARBA00048793"/>
    </source>
</evidence>
<keyword evidence="7 11" id="KW-0521">NADP</keyword>
<comment type="similarity">
    <text evidence="3 11">Belongs to the ketopantoate reductase family.</text>
</comment>
<feature type="domain" description="Ketopantoate reductase C-terminal" evidence="13">
    <location>
        <begin position="179"/>
        <end position="290"/>
    </location>
</feature>
<dbReference type="Pfam" id="PF08546">
    <property type="entry name" value="ApbA_C"/>
    <property type="match status" value="1"/>
</dbReference>
<keyword evidence="15" id="KW-1185">Reference proteome</keyword>
<evidence type="ECO:0000256" key="2">
    <source>
        <dbReference type="ARBA" id="ARBA00004994"/>
    </source>
</evidence>
<dbReference type="PANTHER" id="PTHR21708">
    <property type="entry name" value="PROBABLE 2-DEHYDROPANTOATE 2-REDUCTASE"/>
    <property type="match status" value="1"/>
</dbReference>
<evidence type="ECO:0000313" key="15">
    <source>
        <dbReference type="Proteomes" id="UP000256900"/>
    </source>
</evidence>
<dbReference type="FunFam" id="3.40.50.720:FF:000307">
    <property type="entry name" value="2-dehydropantoate 2-reductase"/>
    <property type="match status" value="1"/>
</dbReference>
<evidence type="ECO:0000259" key="13">
    <source>
        <dbReference type="Pfam" id="PF08546"/>
    </source>
</evidence>
<keyword evidence="8 11" id="KW-0560">Oxidoreductase</keyword>
<dbReference type="InterPro" id="IPR013328">
    <property type="entry name" value="6PGD_dom2"/>
</dbReference>
<evidence type="ECO:0000313" key="14">
    <source>
        <dbReference type="EMBL" id="REF88191.1"/>
    </source>
</evidence>
<protein>
    <recommendedName>
        <fullName evidence="5 11">2-dehydropantoate 2-reductase</fullName>
        <ecNumber evidence="4 11">1.1.1.169</ecNumber>
    </recommendedName>
    <alternativeName>
        <fullName evidence="9 11">Ketopantoate reductase</fullName>
    </alternativeName>
</protein>
<dbReference type="Pfam" id="PF02558">
    <property type="entry name" value="ApbA"/>
    <property type="match status" value="1"/>
</dbReference>
<evidence type="ECO:0000256" key="5">
    <source>
        <dbReference type="ARBA" id="ARBA00019465"/>
    </source>
</evidence>
<dbReference type="UniPathway" id="UPA00028">
    <property type="reaction ID" value="UER00004"/>
</dbReference>
<gene>
    <name evidence="14" type="ORF">DES32_1833</name>
</gene>
<dbReference type="GO" id="GO:0005737">
    <property type="term" value="C:cytoplasm"/>
    <property type="evidence" value="ECO:0007669"/>
    <property type="project" value="TreeGrafter"/>
</dbReference>
<evidence type="ECO:0000256" key="1">
    <source>
        <dbReference type="ARBA" id="ARBA00002919"/>
    </source>
</evidence>
<dbReference type="AlphaFoldDB" id="A0A3D9Z024"/>
<name>A0A3D9Z024_9HYPH</name>
<dbReference type="RefSeq" id="WP_115836296.1">
    <property type="nucleotide sequence ID" value="NZ_CP025086.1"/>
</dbReference>
<comment type="catalytic activity">
    <reaction evidence="10 11">
        <text>(R)-pantoate + NADP(+) = 2-dehydropantoate + NADPH + H(+)</text>
        <dbReference type="Rhea" id="RHEA:16233"/>
        <dbReference type="ChEBI" id="CHEBI:11561"/>
        <dbReference type="ChEBI" id="CHEBI:15378"/>
        <dbReference type="ChEBI" id="CHEBI:15980"/>
        <dbReference type="ChEBI" id="CHEBI:57783"/>
        <dbReference type="ChEBI" id="CHEBI:58349"/>
        <dbReference type="EC" id="1.1.1.169"/>
    </reaction>
</comment>
<dbReference type="Gene3D" id="3.40.50.720">
    <property type="entry name" value="NAD(P)-binding Rossmann-like Domain"/>
    <property type="match status" value="1"/>
</dbReference>
<dbReference type="OrthoDB" id="9796561at2"/>
<dbReference type="SUPFAM" id="SSF51735">
    <property type="entry name" value="NAD(P)-binding Rossmann-fold domains"/>
    <property type="match status" value="1"/>
</dbReference>
<dbReference type="NCBIfam" id="TIGR00745">
    <property type="entry name" value="apbA_panE"/>
    <property type="match status" value="1"/>
</dbReference>
<dbReference type="InterPro" id="IPR051402">
    <property type="entry name" value="KPR-Related"/>
</dbReference>
<evidence type="ECO:0000256" key="11">
    <source>
        <dbReference type="RuleBase" id="RU362068"/>
    </source>
</evidence>
<proteinExistence type="inferred from homology"/>
<dbReference type="InterPro" id="IPR013752">
    <property type="entry name" value="KPA_reductase"/>
</dbReference>
<evidence type="ECO:0000256" key="4">
    <source>
        <dbReference type="ARBA" id="ARBA00013014"/>
    </source>
</evidence>
<keyword evidence="6 11" id="KW-0566">Pantothenate biosynthesis</keyword>
<evidence type="ECO:0000256" key="7">
    <source>
        <dbReference type="ARBA" id="ARBA00022857"/>
    </source>
</evidence>
<dbReference type="GO" id="GO:0015940">
    <property type="term" value="P:pantothenate biosynthetic process"/>
    <property type="evidence" value="ECO:0007669"/>
    <property type="project" value="UniProtKB-UniPathway"/>
</dbReference>
<organism evidence="14 15">
    <name type="scientific">Methylovirgula ligni</name>
    <dbReference type="NCBI Taxonomy" id="569860"/>
    <lineage>
        <taxon>Bacteria</taxon>
        <taxon>Pseudomonadati</taxon>
        <taxon>Pseudomonadota</taxon>
        <taxon>Alphaproteobacteria</taxon>
        <taxon>Hyphomicrobiales</taxon>
        <taxon>Beijerinckiaceae</taxon>
        <taxon>Methylovirgula</taxon>
    </lineage>
</organism>
<dbReference type="InterPro" id="IPR013332">
    <property type="entry name" value="KPR_N"/>
</dbReference>
<dbReference type="Proteomes" id="UP000256900">
    <property type="component" value="Unassembled WGS sequence"/>
</dbReference>
<sequence>MRILVIGAGALGGYFGGRLLAAGRDVTFLVRPRRAAQLAARGLEIVSLKGGLQIANPPTVTADKIASHYDLILLSCKAFDLTDAIKSFAPAVGPETMILPVLNGLLHLDILASHFGAEHVLGGWSKISATLDDDGRVHHLSSFHAISFGEQDGTNTASVEAVAETLGRSDFDARLSDHILAEMWNKWVFIAAAASLGSLLRAQVGDIVAAGAESYGTALLEECAAIAARHNFPQDAQGMQFGEKMLSEAGSEFKPSMLRDIERGQRTEAHHIVSDLLRRRGDLSTPILQIADAHLKVYEVRRARESGA</sequence>
<feature type="domain" description="Ketopantoate reductase N-terminal" evidence="12">
    <location>
        <begin position="3"/>
        <end position="151"/>
    </location>
</feature>
<evidence type="ECO:0000256" key="9">
    <source>
        <dbReference type="ARBA" id="ARBA00032024"/>
    </source>
</evidence>
<accession>A0A3D9Z024</accession>
<evidence type="ECO:0000256" key="3">
    <source>
        <dbReference type="ARBA" id="ARBA00007870"/>
    </source>
</evidence>
<dbReference type="SUPFAM" id="SSF48179">
    <property type="entry name" value="6-phosphogluconate dehydrogenase C-terminal domain-like"/>
    <property type="match status" value="1"/>
</dbReference>
<dbReference type="InterPro" id="IPR008927">
    <property type="entry name" value="6-PGluconate_DH-like_C_sf"/>
</dbReference>
<evidence type="ECO:0000259" key="12">
    <source>
        <dbReference type="Pfam" id="PF02558"/>
    </source>
</evidence>
<comment type="function">
    <text evidence="1 11">Catalyzes the NADPH-dependent reduction of ketopantoate into pantoic acid.</text>
</comment>
<dbReference type="InterPro" id="IPR003710">
    <property type="entry name" value="ApbA"/>
</dbReference>
<dbReference type="EC" id="1.1.1.169" evidence="4 11"/>
<dbReference type="EMBL" id="QUMO01000002">
    <property type="protein sequence ID" value="REF88191.1"/>
    <property type="molecule type" value="Genomic_DNA"/>
</dbReference>